<name>A0A096BFD3_9FIRM</name>
<feature type="transmembrane region" description="Helical" evidence="7">
    <location>
        <begin position="6"/>
        <end position="23"/>
    </location>
</feature>
<dbReference type="EMBL" id="AZTB01000109">
    <property type="protein sequence ID" value="KGG79453.1"/>
    <property type="molecule type" value="Genomic_DNA"/>
</dbReference>
<keyword evidence="5 7" id="KW-1133">Transmembrane helix</keyword>
<protein>
    <submittedName>
        <fullName evidence="8">Permease</fullName>
    </submittedName>
</protein>
<organism evidence="8 9">
    <name type="scientific">Caloranaerobacter azorensis H53214</name>
    <dbReference type="NCBI Taxonomy" id="1156417"/>
    <lineage>
        <taxon>Bacteria</taxon>
        <taxon>Bacillati</taxon>
        <taxon>Bacillota</taxon>
        <taxon>Tissierellia</taxon>
        <taxon>Tissierellales</taxon>
        <taxon>Thermohalobacteraceae</taxon>
        <taxon>Caloranaerobacter</taxon>
    </lineage>
</organism>
<dbReference type="Proteomes" id="UP000029622">
    <property type="component" value="Unassembled WGS sequence"/>
</dbReference>
<proteinExistence type="inferred from homology"/>
<feature type="transmembrane region" description="Helical" evidence="7">
    <location>
        <begin position="109"/>
        <end position="128"/>
    </location>
</feature>
<sequence length="178" mass="19737">MKLIKRYSFPLIGAFIMTIITLFNRNLGIKAFNTAVYSIKEMILVIPPVFIVLGLLDIWVPRETMVKYMGENSGLKGIVLAIILGSAAAGPLYGAFPIAAVFMKKGVKFSNVLIFIGAWSTTKIPMFLFEMSSLGVRFAVTRLLIDIPGIIIIAHVLNLLLTRDEIEKIYKNAESILD</sequence>
<comment type="subcellular location">
    <subcellularLocation>
        <location evidence="1">Cell membrane</location>
        <topology evidence="1">Multi-pass membrane protein</topology>
    </subcellularLocation>
</comment>
<evidence type="ECO:0000256" key="5">
    <source>
        <dbReference type="ARBA" id="ARBA00022989"/>
    </source>
</evidence>
<evidence type="ECO:0000256" key="3">
    <source>
        <dbReference type="ARBA" id="ARBA00022475"/>
    </source>
</evidence>
<evidence type="ECO:0000256" key="4">
    <source>
        <dbReference type="ARBA" id="ARBA00022692"/>
    </source>
</evidence>
<dbReference type="AlphaFoldDB" id="A0A096BFD3"/>
<dbReference type="RefSeq" id="WP_035165138.1">
    <property type="nucleotide sequence ID" value="NZ_AZTB01000109.1"/>
</dbReference>
<dbReference type="InterPro" id="IPR005524">
    <property type="entry name" value="DUF318"/>
</dbReference>
<keyword evidence="4 7" id="KW-0812">Transmembrane</keyword>
<comment type="similarity">
    <text evidence="2">Belongs to the UPF0718 family.</text>
</comment>
<gene>
    <name evidence="8" type="ORF">Y919_11960</name>
</gene>
<evidence type="ECO:0000256" key="2">
    <source>
        <dbReference type="ARBA" id="ARBA00006386"/>
    </source>
</evidence>
<keyword evidence="3" id="KW-1003">Cell membrane</keyword>
<evidence type="ECO:0000256" key="1">
    <source>
        <dbReference type="ARBA" id="ARBA00004651"/>
    </source>
</evidence>
<reference evidence="8 9" key="1">
    <citation type="submission" date="2013-12" db="EMBL/GenBank/DDBJ databases">
        <title>Draft genome sequence of Caloranaerobacter sp. H53214.</title>
        <authorList>
            <person name="Jiang L.J."/>
            <person name="Shao Z.Z."/>
            <person name="Long M.N."/>
        </authorList>
    </citation>
    <scope>NUCLEOTIDE SEQUENCE [LARGE SCALE GENOMIC DNA]</scope>
    <source>
        <strain evidence="8 9">H53214</strain>
    </source>
</reference>
<feature type="transmembrane region" description="Helical" evidence="7">
    <location>
        <begin position="140"/>
        <end position="161"/>
    </location>
</feature>
<evidence type="ECO:0000256" key="7">
    <source>
        <dbReference type="SAM" id="Phobius"/>
    </source>
</evidence>
<evidence type="ECO:0000313" key="8">
    <source>
        <dbReference type="EMBL" id="KGG79453.1"/>
    </source>
</evidence>
<dbReference type="Pfam" id="PF03773">
    <property type="entry name" value="ArsP_1"/>
    <property type="match status" value="1"/>
</dbReference>
<accession>A0A096BFD3</accession>
<dbReference type="GO" id="GO:0005886">
    <property type="term" value="C:plasma membrane"/>
    <property type="evidence" value="ECO:0007669"/>
    <property type="project" value="UniProtKB-SubCell"/>
</dbReference>
<feature type="transmembrane region" description="Helical" evidence="7">
    <location>
        <begin position="43"/>
        <end position="60"/>
    </location>
</feature>
<dbReference type="STRING" id="1156417.Y919_11960"/>
<feature type="transmembrane region" description="Helical" evidence="7">
    <location>
        <begin position="80"/>
        <end position="102"/>
    </location>
</feature>
<keyword evidence="6 7" id="KW-0472">Membrane</keyword>
<evidence type="ECO:0000313" key="9">
    <source>
        <dbReference type="Proteomes" id="UP000029622"/>
    </source>
</evidence>
<comment type="caution">
    <text evidence="8">The sequence shown here is derived from an EMBL/GenBank/DDBJ whole genome shotgun (WGS) entry which is preliminary data.</text>
</comment>
<evidence type="ECO:0000256" key="6">
    <source>
        <dbReference type="ARBA" id="ARBA00023136"/>
    </source>
</evidence>